<proteinExistence type="predicted"/>
<evidence type="ECO:0000259" key="1">
    <source>
        <dbReference type="Pfam" id="PF06985"/>
    </source>
</evidence>
<dbReference type="InterPro" id="IPR010730">
    <property type="entry name" value="HET"/>
</dbReference>
<comment type="caution">
    <text evidence="2">The sequence shown here is derived from an EMBL/GenBank/DDBJ whole genome shotgun (WGS) entry which is preliminary data.</text>
</comment>
<protein>
    <submittedName>
        <fullName evidence="2">HET-domain-containing protein</fullName>
    </submittedName>
</protein>
<organism evidence="2 3">
    <name type="scientific">Karstenula rhodostoma CBS 690.94</name>
    <dbReference type="NCBI Taxonomy" id="1392251"/>
    <lineage>
        <taxon>Eukaryota</taxon>
        <taxon>Fungi</taxon>
        <taxon>Dikarya</taxon>
        <taxon>Ascomycota</taxon>
        <taxon>Pezizomycotina</taxon>
        <taxon>Dothideomycetes</taxon>
        <taxon>Pleosporomycetidae</taxon>
        <taxon>Pleosporales</taxon>
        <taxon>Massarineae</taxon>
        <taxon>Didymosphaeriaceae</taxon>
        <taxon>Karstenula</taxon>
    </lineage>
</organism>
<evidence type="ECO:0000313" key="3">
    <source>
        <dbReference type="Proteomes" id="UP000799764"/>
    </source>
</evidence>
<dbReference type="EMBL" id="MU001492">
    <property type="protein sequence ID" value="KAF2452176.1"/>
    <property type="molecule type" value="Genomic_DNA"/>
</dbReference>
<dbReference type="PANTHER" id="PTHR33112">
    <property type="entry name" value="DOMAIN PROTEIN, PUTATIVE-RELATED"/>
    <property type="match status" value="1"/>
</dbReference>
<accession>A0A9P4PXA0</accession>
<dbReference type="Pfam" id="PF06985">
    <property type="entry name" value="HET"/>
    <property type="match status" value="1"/>
</dbReference>
<sequence length="509" mass="58218">MSPESIDLKHTTASDRSLTQAQAWVEACVSKHVNCERGYSNPRYLPIRLIHIGTDGDIWRLCEYPQLVGDTLPPPRYVTLSYMWGQHQQLLLLKSNIAQFRRGLPISTTLPNTFRDFVCVARRLSVEYLWIDALCIIQDSPQDWTTESMRMRSVYANAYCTIAASWGTDPTKGIFSERKVDDIRCSIIQIAWQDRQSTDLSSCRLVEKDGWAHILEGSPLDHRGWALQERFVSPRILYFTKEQILFECDTHVQCEAFEDDLPQDYADAMERRHRIFTWLDQAKEGTVQSEVRANHNVSPKFFKGWIVIVEQYSRCNLTKRSDRLIAVRGLVELFEHLSGDEYLCGLWRSCIWSSLLWYVDGPSSDTNYDIAPSFSWAAIDGYISLAPRELNLNIFTPFALIDATPQFLILCDFAPLYDPYNAIPLDELLEDTNCNHSMYTDLEGGDGIIVRPTSGLEGEHCLQCLRVGYSSYEYGALSDRSLAAFGLYADQDGNIKEQDGLKKVDFVLK</sequence>
<dbReference type="Proteomes" id="UP000799764">
    <property type="component" value="Unassembled WGS sequence"/>
</dbReference>
<dbReference type="PANTHER" id="PTHR33112:SF10">
    <property type="entry name" value="TOL"/>
    <property type="match status" value="1"/>
</dbReference>
<name>A0A9P4PXA0_9PLEO</name>
<dbReference type="OrthoDB" id="5362512at2759"/>
<keyword evidence="3" id="KW-1185">Reference proteome</keyword>
<evidence type="ECO:0000313" key="2">
    <source>
        <dbReference type="EMBL" id="KAF2452176.1"/>
    </source>
</evidence>
<feature type="domain" description="Heterokaryon incompatibility" evidence="1">
    <location>
        <begin position="77"/>
        <end position="229"/>
    </location>
</feature>
<reference evidence="2" key="1">
    <citation type="journal article" date="2020" name="Stud. Mycol.">
        <title>101 Dothideomycetes genomes: a test case for predicting lifestyles and emergence of pathogens.</title>
        <authorList>
            <person name="Haridas S."/>
            <person name="Albert R."/>
            <person name="Binder M."/>
            <person name="Bloem J."/>
            <person name="Labutti K."/>
            <person name="Salamov A."/>
            <person name="Andreopoulos B."/>
            <person name="Baker S."/>
            <person name="Barry K."/>
            <person name="Bills G."/>
            <person name="Bluhm B."/>
            <person name="Cannon C."/>
            <person name="Castanera R."/>
            <person name="Culley D."/>
            <person name="Daum C."/>
            <person name="Ezra D."/>
            <person name="Gonzalez J."/>
            <person name="Henrissat B."/>
            <person name="Kuo A."/>
            <person name="Liang C."/>
            <person name="Lipzen A."/>
            <person name="Lutzoni F."/>
            <person name="Magnuson J."/>
            <person name="Mondo S."/>
            <person name="Nolan M."/>
            <person name="Ohm R."/>
            <person name="Pangilinan J."/>
            <person name="Park H.-J."/>
            <person name="Ramirez L."/>
            <person name="Alfaro M."/>
            <person name="Sun H."/>
            <person name="Tritt A."/>
            <person name="Yoshinaga Y."/>
            <person name="Zwiers L.-H."/>
            <person name="Turgeon B."/>
            <person name="Goodwin S."/>
            <person name="Spatafora J."/>
            <person name="Crous P."/>
            <person name="Grigoriev I."/>
        </authorList>
    </citation>
    <scope>NUCLEOTIDE SEQUENCE</scope>
    <source>
        <strain evidence="2">CBS 690.94</strain>
    </source>
</reference>
<dbReference type="AlphaFoldDB" id="A0A9P4PXA0"/>
<gene>
    <name evidence="2" type="ORF">P171DRAFT_479182</name>
</gene>